<protein>
    <submittedName>
        <fullName evidence="8">Cell division protein FtsL</fullName>
    </submittedName>
</protein>
<dbReference type="GO" id="GO:0005886">
    <property type="term" value="C:plasma membrane"/>
    <property type="evidence" value="ECO:0007669"/>
    <property type="project" value="UniProtKB-SubCell"/>
</dbReference>
<keyword evidence="6" id="KW-0472">Membrane</keyword>
<reference evidence="8" key="2">
    <citation type="journal article" date="2014" name="ISME J.">
        <title>Microbial stratification in low pH oxic and suboxic macroscopic growths along an acid mine drainage.</title>
        <authorList>
            <person name="Mendez-Garcia C."/>
            <person name="Mesa V."/>
            <person name="Sprenger R.R."/>
            <person name="Richter M."/>
            <person name="Diez M.S."/>
            <person name="Solano J."/>
            <person name="Bargiela R."/>
            <person name="Golyshina O.V."/>
            <person name="Manteca A."/>
            <person name="Ramos J.L."/>
            <person name="Gallego J.R."/>
            <person name="Llorente I."/>
            <person name="Martins Dos Santos V.A."/>
            <person name="Jensen O.N."/>
            <person name="Pelaez A.I."/>
            <person name="Sanchez J."/>
            <person name="Ferrer M."/>
        </authorList>
    </citation>
    <scope>NUCLEOTIDE SEQUENCE</scope>
</reference>
<evidence type="ECO:0000313" key="8">
    <source>
        <dbReference type="EMBL" id="EQD77202.1"/>
    </source>
</evidence>
<organism evidence="8">
    <name type="scientific">mine drainage metagenome</name>
    <dbReference type="NCBI Taxonomy" id="410659"/>
    <lineage>
        <taxon>unclassified sequences</taxon>
        <taxon>metagenomes</taxon>
        <taxon>ecological metagenomes</taxon>
    </lineage>
</organism>
<dbReference type="GO" id="GO:0032153">
    <property type="term" value="C:cell division site"/>
    <property type="evidence" value="ECO:0007669"/>
    <property type="project" value="TreeGrafter"/>
</dbReference>
<reference evidence="8" key="1">
    <citation type="submission" date="2013-08" db="EMBL/GenBank/DDBJ databases">
        <authorList>
            <person name="Mendez C."/>
            <person name="Richter M."/>
            <person name="Ferrer M."/>
            <person name="Sanchez J."/>
        </authorList>
    </citation>
    <scope>NUCLEOTIDE SEQUENCE</scope>
</reference>
<evidence type="ECO:0000256" key="4">
    <source>
        <dbReference type="ARBA" id="ARBA00022692"/>
    </source>
</evidence>
<evidence type="ECO:0000256" key="2">
    <source>
        <dbReference type="ARBA" id="ARBA00022475"/>
    </source>
</evidence>
<evidence type="ECO:0000256" key="6">
    <source>
        <dbReference type="ARBA" id="ARBA00023136"/>
    </source>
</evidence>
<sequence length="44" mass="5093">MDVQWGQLQLEESAWSTHALIESVAERRLHMRMPSPAHIVVVRP</sequence>
<keyword evidence="2" id="KW-1003">Cell membrane</keyword>
<dbReference type="AlphaFoldDB" id="T1C5C7"/>
<keyword evidence="3 8" id="KW-0132">Cell division</keyword>
<dbReference type="Pfam" id="PF04999">
    <property type="entry name" value="FtsL"/>
    <property type="match status" value="1"/>
</dbReference>
<accession>T1C5C7</accession>
<evidence type="ECO:0000256" key="1">
    <source>
        <dbReference type="ARBA" id="ARBA00004401"/>
    </source>
</evidence>
<proteinExistence type="predicted"/>
<dbReference type="EMBL" id="AUZX01002253">
    <property type="protein sequence ID" value="EQD77202.1"/>
    <property type="molecule type" value="Genomic_DNA"/>
</dbReference>
<gene>
    <name evidence="8" type="ORF">B1A_03068</name>
</gene>
<dbReference type="InterPro" id="IPR011922">
    <property type="entry name" value="Cell_div_FtsL"/>
</dbReference>
<keyword evidence="5" id="KW-1133">Transmembrane helix</keyword>
<comment type="subcellular location">
    <subcellularLocation>
        <location evidence="1">Cell membrane</location>
        <topology evidence="1">Single-pass type II membrane protein</topology>
    </subcellularLocation>
</comment>
<dbReference type="GO" id="GO:0043093">
    <property type="term" value="P:FtsZ-dependent cytokinesis"/>
    <property type="evidence" value="ECO:0007669"/>
    <property type="project" value="TreeGrafter"/>
</dbReference>
<comment type="caution">
    <text evidence="8">The sequence shown here is derived from an EMBL/GenBank/DDBJ whole genome shotgun (WGS) entry which is preliminary data.</text>
</comment>
<keyword evidence="4" id="KW-0812">Transmembrane</keyword>
<keyword evidence="7" id="KW-0131">Cell cycle</keyword>
<evidence type="ECO:0000256" key="5">
    <source>
        <dbReference type="ARBA" id="ARBA00022989"/>
    </source>
</evidence>
<evidence type="ECO:0000256" key="3">
    <source>
        <dbReference type="ARBA" id="ARBA00022618"/>
    </source>
</evidence>
<name>T1C5C7_9ZZZZ</name>
<dbReference type="PANTHER" id="PTHR37479">
    <property type="entry name" value="CELL DIVISION PROTEIN FTSL"/>
    <property type="match status" value="1"/>
</dbReference>
<evidence type="ECO:0000256" key="7">
    <source>
        <dbReference type="ARBA" id="ARBA00023306"/>
    </source>
</evidence>
<dbReference type="PANTHER" id="PTHR37479:SF1">
    <property type="entry name" value="CELL DIVISION PROTEIN FTSL"/>
    <property type="match status" value="1"/>
</dbReference>